<accession>A0A832RXC0</accession>
<evidence type="ECO:0008006" key="3">
    <source>
        <dbReference type="Google" id="ProtNLM"/>
    </source>
</evidence>
<proteinExistence type="predicted"/>
<dbReference type="InterPro" id="IPR018645">
    <property type="entry name" value="OapC-like"/>
</dbReference>
<reference evidence="1" key="1">
    <citation type="journal article" date="2020" name="bioRxiv">
        <title>A rank-normalized archaeal taxonomy based on genome phylogeny resolves widespread incomplete and uneven classifications.</title>
        <authorList>
            <person name="Rinke C."/>
            <person name="Chuvochina M."/>
            <person name="Mussig A.J."/>
            <person name="Chaumeil P.-A."/>
            <person name="Waite D.W."/>
            <person name="Whitman W.B."/>
            <person name="Parks D.H."/>
            <person name="Hugenholtz P."/>
        </authorList>
    </citation>
    <scope>NUCLEOTIDE SEQUENCE</scope>
    <source>
        <strain evidence="1">UBA12518</strain>
    </source>
</reference>
<evidence type="ECO:0000313" key="1">
    <source>
        <dbReference type="EMBL" id="HIH70275.1"/>
    </source>
</evidence>
<dbReference type="Pfam" id="PF09845">
    <property type="entry name" value="OapC"/>
    <property type="match status" value="1"/>
</dbReference>
<dbReference type="EMBL" id="DUIH01000021">
    <property type="protein sequence ID" value="HIH70275.1"/>
    <property type="molecule type" value="Genomic_DNA"/>
</dbReference>
<evidence type="ECO:0000313" key="2">
    <source>
        <dbReference type="Proteomes" id="UP000600363"/>
    </source>
</evidence>
<sequence>MAHRCTRCGAVFQSGDMTILEGCPKCGWNKFLYVPEKSLPETAEAPPSNPVDLLIRDVDEFISKDERTPESGKRIESIRILQPGSYELNLEMLLKRREIVIAVKENGEYILHVPSVFGVREKRRR</sequence>
<organism evidence="1 2">
    <name type="scientific">Methermicoccus shengliensis</name>
    <dbReference type="NCBI Taxonomy" id="660064"/>
    <lineage>
        <taxon>Archaea</taxon>
        <taxon>Methanobacteriati</taxon>
        <taxon>Methanobacteriota</taxon>
        <taxon>Stenosarchaea group</taxon>
        <taxon>Methanomicrobia</taxon>
        <taxon>Methanosarcinales</taxon>
        <taxon>Methermicoccaceae</taxon>
        <taxon>Methermicoccus</taxon>
    </lineage>
</organism>
<gene>
    <name evidence="1" type="ORF">HA299_06675</name>
</gene>
<dbReference type="AlphaFoldDB" id="A0A832RXC0"/>
<protein>
    <recommendedName>
        <fullName evidence="3">Zn-ribbon containing protein</fullName>
    </recommendedName>
</protein>
<comment type="caution">
    <text evidence="1">The sequence shown here is derived from an EMBL/GenBank/DDBJ whole genome shotgun (WGS) entry which is preliminary data.</text>
</comment>
<name>A0A832RXC0_9EURY</name>
<dbReference type="Proteomes" id="UP000600363">
    <property type="component" value="Unassembled WGS sequence"/>
</dbReference>
<dbReference type="RefSeq" id="WP_042684608.1">
    <property type="nucleotide sequence ID" value="NZ_DUIH01000021.1"/>
</dbReference>